<dbReference type="Proteomes" id="UP000467840">
    <property type="component" value="Chromosome 5"/>
</dbReference>
<keyword evidence="4" id="KW-0812">Transmembrane</keyword>
<evidence type="ECO:0000256" key="1">
    <source>
        <dbReference type="ARBA" id="ARBA00004167"/>
    </source>
</evidence>
<keyword evidence="5 11" id="KW-0479">Metal-binding</keyword>
<evidence type="ECO:0000256" key="5">
    <source>
        <dbReference type="ARBA" id="ARBA00022723"/>
    </source>
</evidence>
<dbReference type="InterPro" id="IPR036396">
    <property type="entry name" value="Cyt_P450_sf"/>
</dbReference>
<dbReference type="InterPro" id="IPR017972">
    <property type="entry name" value="Cyt_P450_CS"/>
</dbReference>
<proteinExistence type="inferred from homology"/>
<keyword evidence="14" id="KW-1185">Reference proteome</keyword>
<keyword evidence="7 12" id="KW-0560">Oxidoreductase</keyword>
<sequence length="611" mass="68428">MGIPDADMLAKLKLVNMVLLEALRLYCPVIMLVRKTSEDMKLGNLLIPKETCITIPIIKIHRSKEYWGEDANEFNPIRFANGVSKAGKHPNALLAFSIGPRVCIGQNFAMLEAKTVLALILQRSFGKQGVKGPSYSFFSGSLNEMKRLKMDAAQIVLDTTSNDITPRVLPQYHKWCPRYGETILYWFGTRPVVCITDPDLAKQILSNKFGFYVKPKCSPAIQALTGNGVALVNGLEWVRRRRIVNPAFSVDKLKVMVKRMATCTISMLEEWKNEANAAVGQCRKIEINGEFRKLTAAIIAHTAFGSSYSQGEEAFEAQNELQHYCAASFLDIFIPGSHYLPTPSKVQLWKLDRRVKNSLRDIIKSRLNSCNPDCNYGDDLLGLIIAASENSDSKEGPKLSMDEIVEECKTFFFAGHETSSNLLTWTVFLLSIHQDWQTRLREEVLKECGMGVPDSDMLARLRLATMVLLEALRLYCPVVEMFREASKDMKLGNLTIPKDALVSIPLAKIHRSKEYWGEDCNEFNPIRFKNGISKAAKHPNAFLAFGIGPRTCVGQNFAMLEAKAVLAIVLQRFTLSLSSEYKHAPVDNLALQPQYGLPIVVKPLSTQAQNI</sequence>
<comment type="subcellular location">
    <subcellularLocation>
        <location evidence="1">Membrane</location>
        <topology evidence="1">Single-pass membrane protein</topology>
    </subcellularLocation>
</comment>
<dbReference type="Gene3D" id="1.10.630.10">
    <property type="entry name" value="Cytochrome P450"/>
    <property type="match status" value="2"/>
</dbReference>
<evidence type="ECO:0000256" key="7">
    <source>
        <dbReference type="ARBA" id="ARBA00023002"/>
    </source>
</evidence>
<dbReference type="PANTHER" id="PTHR24282:SF184">
    <property type="entry name" value="CYTOCHROME P450"/>
    <property type="match status" value="1"/>
</dbReference>
<evidence type="ECO:0000256" key="6">
    <source>
        <dbReference type="ARBA" id="ARBA00022989"/>
    </source>
</evidence>
<evidence type="ECO:0000256" key="11">
    <source>
        <dbReference type="PIRSR" id="PIRSR602401-1"/>
    </source>
</evidence>
<dbReference type="GO" id="GO:0016705">
    <property type="term" value="F:oxidoreductase activity, acting on paired donors, with incorporation or reduction of molecular oxygen"/>
    <property type="evidence" value="ECO:0007669"/>
    <property type="project" value="InterPro"/>
</dbReference>
<keyword evidence="3 11" id="KW-0349">Heme</keyword>
<dbReference type="PRINTS" id="PR00463">
    <property type="entry name" value="EP450I"/>
</dbReference>
<evidence type="ECO:0000256" key="9">
    <source>
        <dbReference type="ARBA" id="ARBA00023033"/>
    </source>
</evidence>
<evidence type="ECO:0000256" key="12">
    <source>
        <dbReference type="RuleBase" id="RU000461"/>
    </source>
</evidence>
<evidence type="ECO:0000313" key="13">
    <source>
        <dbReference type="EMBL" id="KAF2324983.1"/>
    </source>
</evidence>
<dbReference type="GO" id="GO:0016020">
    <property type="term" value="C:membrane"/>
    <property type="evidence" value="ECO:0007669"/>
    <property type="project" value="UniProtKB-SubCell"/>
</dbReference>
<evidence type="ECO:0000256" key="4">
    <source>
        <dbReference type="ARBA" id="ARBA00022692"/>
    </source>
</evidence>
<dbReference type="AlphaFoldDB" id="A0A6A6NJE5"/>
<dbReference type="SUPFAM" id="SSF48264">
    <property type="entry name" value="Cytochrome P450"/>
    <property type="match status" value="2"/>
</dbReference>
<dbReference type="InterPro" id="IPR050665">
    <property type="entry name" value="Cytochrome_P450_Monooxygen"/>
</dbReference>
<organism evidence="13 14">
    <name type="scientific">Hevea brasiliensis</name>
    <name type="common">Para rubber tree</name>
    <name type="synonym">Siphonia brasiliensis</name>
    <dbReference type="NCBI Taxonomy" id="3981"/>
    <lineage>
        <taxon>Eukaryota</taxon>
        <taxon>Viridiplantae</taxon>
        <taxon>Streptophyta</taxon>
        <taxon>Embryophyta</taxon>
        <taxon>Tracheophyta</taxon>
        <taxon>Spermatophyta</taxon>
        <taxon>Magnoliopsida</taxon>
        <taxon>eudicotyledons</taxon>
        <taxon>Gunneridae</taxon>
        <taxon>Pentapetalae</taxon>
        <taxon>rosids</taxon>
        <taxon>fabids</taxon>
        <taxon>Malpighiales</taxon>
        <taxon>Euphorbiaceae</taxon>
        <taxon>Crotonoideae</taxon>
        <taxon>Micrandreae</taxon>
        <taxon>Hevea</taxon>
    </lineage>
</organism>
<dbReference type="GO" id="GO:0020037">
    <property type="term" value="F:heme binding"/>
    <property type="evidence" value="ECO:0007669"/>
    <property type="project" value="InterPro"/>
</dbReference>
<dbReference type="GO" id="GO:0004497">
    <property type="term" value="F:monooxygenase activity"/>
    <property type="evidence" value="ECO:0007669"/>
    <property type="project" value="UniProtKB-KW"/>
</dbReference>
<evidence type="ECO:0000256" key="3">
    <source>
        <dbReference type="ARBA" id="ARBA00022617"/>
    </source>
</evidence>
<dbReference type="PANTHER" id="PTHR24282">
    <property type="entry name" value="CYTOCHROME P450 FAMILY MEMBER"/>
    <property type="match status" value="1"/>
</dbReference>
<dbReference type="InterPro" id="IPR002401">
    <property type="entry name" value="Cyt_P450_E_grp-I"/>
</dbReference>
<dbReference type="InterPro" id="IPR001128">
    <property type="entry name" value="Cyt_P450"/>
</dbReference>
<name>A0A6A6NJE5_HEVBR</name>
<keyword evidence="9 12" id="KW-0503">Monooxygenase</keyword>
<dbReference type="GO" id="GO:0005506">
    <property type="term" value="F:iron ion binding"/>
    <property type="evidence" value="ECO:0007669"/>
    <property type="project" value="InterPro"/>
</dbReference>
<evidence type="ECO:0000313" key="14">
    <source>
        <dbReference type="Proteomes" id="UP000467840"/>
    </source>
</evidence>
<gene>
    <name evidence="13" type="ORF">GH714_022077</name>
</gene>
<dbReference type="PROSITE" id="PS00086">
    <property type="entry name" value="CYTOCHROME_P450"/>
    <property type="match status" value="2"/>
</dbReference>
<comment type="caution">
    <text evidence="13">The sequence shown here is derived from an EMBL/GenBank/DDBJ whole genome shotgun (WGS) entry which is preliminary data.</text>
</comment>
<dbReference type="Pfam" id="PF00067">
    <property type="entry name" value="p450"/>
    <property type="match status" value="2"/>
</dbReference>
<comment type="similarity">
    <text evidence="2 12">Belongs to the cytochrome P450 family.</text>
</comment>
<dbReference type="EMBL" id="JAAGAX010000001">
    <property type="protein sequence ID" value="KAF2324983.1"/>
    <property type="molecule type" value="Genomic_DNA"/>
</dbReference>
<evidence type="ECO:0000256" key="2">
    <source>
        <dbReference type="ARBA" id="ARBA00010617"/>
    </source>
</evidence>
<keyword evidence="10" id="KW-0472">Membrane</keyword>
<dbReference type="PRINTS" id="PR00385">
    <property type="entry name" value="P450"/>
</dbReference>
<accession>A0A6A6NJE5</accession>
<evidence type="ECO:0008006" key="15">
    <source>
        <dbReference type="Google" id="ProtNLM"/>
    </source>
</evidence>
<evidence type="ECO:0000256" key="10">
    <source>
        <dbReference type="ARBA" id="ARBA00023136"/>
    </source>
</evidence>
<keyword evidence="6" id="KW-1133">Transmembrane helix</keyword>
<feature type="binding site" description="axial binding residue" evidence="11">
    <location>
        <position position="552"/>
    </location>
    <ligand>
        <name>heme</name>
        <dbReference type="ChEBI" id="CHEBI:30413"/>
    </ligand>
    <ligandPart>
        <name>Fe</name>
        <dbReference type="ChEBI" id="CHEBI:18248"/>
    </ligandPart>
</feature>
<dbReference type="FunFam" id="1.10.630.10:FF:000029">
    <property type="entry name" value="Cytochrome P450 734A1"/>
    <property type="match status" value="1"/>
</dbReference>
<reference evidence="13 14" key="1">
    <citation type="journal article" date="2020" name="Mol. Plant">
        <title>The Chromosome-Based Rubber Tree Genome Provides New Insights into Spurge Genome Evolution and Rubber Biosynthesis.</title>
        <authorList>
            <person name="Liu J."/>
            <person name="Shi C."/>
            <person name="Shi C.C."/>
            <person name="Li W."/>
            <person name="Zhang Q.J."/>
            <person name="Zhang Y."/>
            <person name="Li K."/>
            <person name="Lu H.F."/>
            <person name="Shi C."/>
            <person name="Zhu S.T."/>
            <person name="Xiao Z.Y."/>
            <person name="Nan H."/>
            <person name="Yue Y."/>
            <person name="Zhu X.G."/>
            <person name="Wu Y."/>
            <person name="Hong X.N."/>
            <person name="Fan G.Y."/>
            <person name="Tong Y."/>
            <person name="Zhang D."/>
            <person name="Mao C.L."/>
            <person name="Liu Y.L."/>
            <person name="Hao S.J."/>
            <person name="Liu W.Q."/>
            <person name="Lv M.Q."/>
            <person name="Zhang H.B."/>
            <person name="Liu Y."/>
            <person name="Hu-Tang G.R."/>
            <person name="Wang J.P."/>
            <person name="Wang J.H."/>
            <person name="Sun Y.H."/>
            <person name="Ni S.B."/>
            <person name="Chen W.B."/>
            <person name="Zhang X.C."/>
            <person name="Jiao Y.N."/>
            <person name="Eichler E.E."/>
            <person name="Li G.H."/>
            <person name="Liu X."/>
            <person name="Gao L.Z."/>
        </authorList>
    </citation>
    <scope>NUCLEOTIDE SEQUENCE [LARGE SCALE GENOMIC DNA]</scope>
    <source>
        <strain evidence="14">cv. GT1</strain>
        <tissue evidence="13">Leaf</tissue>
    </source>
</reference>
<keyword evidence="8 11" id="KW-0408">Iron</keyword>
<evidence type="ECO:0000256" key="8">
    <source>
        <dbReference type="ARBA" id="ARBA00023004"/>
    </source>
</evidence>
<protein>
    <recommendedName>
        <fullName evidence="15">Cytochrome P450</fullName>
    </recommendedName>
</protein>
<comment type="cofactor">
    <cofactor evidence="11">
        <name>heme</name>
        <dbReference type="ChEBI" id="CHEBI:30413"/>
    </cofactor>
</comment>